<dbReference type="Pfam" id="PF08743">
    <property type="entry name" value="Nse4_C"/>
    <property type="match status" value="1"/>
</dbReference>
<dbReference type="GeneID" id="64662370"/>
<protein>
    <recommendedName>
        <fullName evidence="7">Non-structural maintenance of chromosomes element 4</fullName>
    </recommendedName>
</protein>
<dbReference type="Proteomes" id="UP001195769">
    <property type="component" value="Unassembled WGS sequence"/>
</dbReference>
<dbReference type="RefSeq" id="XP_041220065.1">
    <property type="nucleotide sequence ID" value="XM_041368072.1"/>
</dbReference>
<evidence type="ECO:0000256" key="4">
    <source>
        <dbReference type="ARBA" id="ARBA00023172"/>
    </source>
</evidence>
<name>A0AAD4DV74_9AGAM</name>
<evidence type="ECO:0000256" key="2">
    <source>
        <dbReference type="ARBA" id="ARBA00008997"/>
    </source>
</evidence>
<dbReference type="GO" id="GO:0030915">
    <property type="term" value="C:Smc5-Smc6 complex"/>
    <property type="evidence" value="ECO:0007669"/>
    <property type="project" value="UniProtKB-UniRule"/>
</dbReference>
<comment type="caution">
    <text evidence="9">The sequence shown here is derived from an EMBL/GenBank/DDBJ whole genome shotgun (WGS) entry which is preliminary data.</text>
</comment>
<dbReference type="EMBL" id="JABBWK010000079">
    <property type="protein sequence ID" value="KAG1894489.1"/>
    <property type="molecule type" value="Genomic_DNA"/>
</dbReference>
<dbReference type="PANTHER" id="PTHR16140:SF0">
    <property type="entry name" value="NON-STRUCTURAL MAINTENANCE OF CHROMOSOMES ELEMENT 4"/>
    <property type="match status" value="1"/>
</dbReference>
<gene>
    <name evidence="9" type="ORF">F5891DRAFT_1195194</name>
</gene>
<dbReference type="InterPro" id="IPR014854">
    <property type="entry name" value="Nse4_C"/>
</dbReference>
<reference evidence="9" key="1">
    <citation type="journal article" date="2020" name="New Phytol.">
        <title>Comparative genomics reveals dynamic genome evolution in host specialist ectomycorrhizal fungi.</title>
        <authorList>
            <person name="Lofgren L.A."/>
            <person name="Nguyen N.H."/>
            <person name="Vilgalys R."/>
            <person name="Ruytinx J."/>
            <person name="Liao H.L."/>
            <person name="Branco S."/>
            <person name="Kuo A."/>
            <person name="LaButti K."/>
            <person name="Lipzen A."/>
            <person name="Andreopoulos W."/>
            <person name="Pangilinan J."/>
            <person name="Riley R."/>
            <person name="Hundley H."/>
            <person name="Na H."/>
            <person name="Barry K."/>
            <person name="Grigoriev I.V."/>
            <person name="Stajich J.E."/>
            <person name="Kennedy P.G."/>
        </authorList>
    </citation>
    <scope>NUCLEOTIDE SEQUENCE</scope>
    <source>
        <strain evidence="9">FC203</strain>
    </source>
</reference>
<dbReference type="InterPro" id="IPR027786">
    <property type="entry name" value="Nse4/EID"/>
</dbReference>
<comment type="subunit">
    <text evidence="7">Component of the SMC5-SMC6 complex.</text>
</comment>
<evidence type="ECO:0000313" key="9">
    <source>
        <dbReference type="EMBL" id="KAG1894489.1"/>
    </source>
</evidence>
<proteinExistence type="inferred from homology"/>
<evidence type="ECO:0000256" key="6">
    <source>
        <dbReference type="ARBA" id="ARBA00023242"/>
    </source>
</evidence>
<keyword evidence="5 7" id="KW-0234">DNA repair</keyword>
<comment type="function">
    <text evidence="7">Component of the SMC5-SMC6 complex, that promotes sister chromatid alignment after DNA damage and facilitates double-stranded DNA breaks (DSBs) repair via homologous recombination between sister chromatids.</text>
</comment>
<evidence type="ECO:0000256" key="7">
    <source>
        <dbReference type="RuleBase" id="RU365071"/>
    </source>
</evidence>
<keyword evidence="4 7" id="KW-0233">DNA recombination</keyword>
<evidence type="ECO:0000256" key="1">
    <source>
        <dbReference type="ARBA" id="ARBA00004123"/>
    </source>
</evidence>
<accession>A0AAD4DV74</accession>
<evidence type="ECO:0000313" key="10">
    <source>
        <dbReference type="Proteomes" id="UP001195769"/>
    </source>
</evidence>
<dbReference type="PANTHER" id="PTHR16140">
    <property type="entry name" value="NON-STRUCTURAL MAINTENANCE OF CHROMOSOMES ELEMENT 4"/>
    <property type="match status" value="1"/>
</dbReference>
<keyword evidence="10" id="KW-1185">Reference proteome</keyword>
<feature type="domain" description="Non-structural maintenance of chromosome element 4 C-terminal" evidence="8">
    <location>
        <begin position="111"/>
        <end position="198"/>
    </location>
</feature>
<evidence type="ECO:0000256" key="5">
    <source>
        <dbReference type="ARBA" id="ARBA00023204"/>
    </source>
</evidence>
<dbReference type="GO" id="GO:0006281">
    <property type="term" value="P:DNA repair"/>
    <property type="evidence" value="ECO:0007669"/>
    <property type="project" value="UniProtKB-UniRule"/>
</dbReference>
<dbReference type="AlphaFoldDB" id="A0AAD4DV74"/>
<comment type="subcellular location">
    <subcellularLocation>
        <location evidence="1 7">Nucleus</location>
    </subcellularLocation>
</comment>
<dbReference type="GO" id="GO:0005634">
    <property type="term" value="C:nucleus"/>
    <property type="evidence" value="ECO:0007669"/>
    <property type="project" value="UniProtKB-SubCell"/>
</dbReference>
<dbReference type="GO" id="GO:0006310">
    <property type="term" value="P:DNA recombination"/>
    <property type="evidence" value="ECO:0007669"/>
    <property type="project" value="UniProtKB-UniRule"/>
</dbReference>
<organism evidence="9 10">
    <name type="scientific">Suillus fuscotomentosus</name>
    <dbReference type="NCBI Taxonomy" id="1912939"/>
    <lineage>
        <taxon>Eukaryota</taxon>
        <taxon>Fungi</taxon>
        <taxon>Dikarya</taxon>
        <taxon>Basidiomycota</taxon>
        <taxon>Agaricomycotina</taxon>
        <taxon>Agaricomycetes</taxon>
        <taxon>Agaricomycetidae</taxon>
        <taxon>Boletales</taxon>
        <taxon>Suillineae</taxon>
        <taxon>Suillaceae</taxon>
        <taxon>Suillus</taxon>
    </lineage>
</organism>
<comment type="similarity">
    <text evidence="2 7">Belongs to the NSE4 family.</text>
</comment>
<sequence length="206" mass="22775">MAEDPLTITADEFTTKVAAYLAGGTADERDRAWERVGMRALSKSRRVPVQSFMHGAILPSVVGVDCRELSACNADEGEAHTEVADHSSTREDTEESVMVAQLAGILQATGPLNLFRFIIHPLDFGQSVENLYYLSFLICDGMCGLHMADNGKPILTPRQPSEHASMLDTQVNRQTVMEFDMATWKRAIEVFDIQESIILCRSPGRV</sequence>
<keyword evidence="3 7" id="KW-0227">DNA damage</keyword>
<evidence type="ECO:0000259" key="8">
    <source>
        <dbReference type="Pfam" id="PF08743"/>
    </source>
</evidence>
<evidence type="ECO:0000256" key="3">
    <source>
        <dbReference type="ARBA" id="ARBA00022763"/>
    </source>
</evidence>
<keyword evidence="6 7" id="KW-0539">Nucleus</keyword>